<keyword evidence="4" id="KW-1185">Reference proteome</keyword>
<feature type="region of interest" description="Disordered" evidence="1">
    <location>
        <begin position="204"/>
        <end position="225"/>
    </location>
</feature>
<dbReference type="EMBL" id="JAWWNJ010000106">
    <property type="protein sequence ID" value="KAK6992877.1"/>
    <property type="molecule type" value="Genomic_DNA"/>
</dbReference>
<feature type="chain" id="PRO_5043474532" evidence="2">
    <location>
        <begin position="18"/>
        <end position="442"/>
    </location>
</feature>
<feature type="compositionally biased region" description="Low complexity" evidence="1">
    <location>
        <begin position="384"/>
        <end position="396"/>
    </location>
</feature>
<evidence type="ECO:0000256" key="1">
    <source>
        <dbReference type="SAM" id="MobiDB-lite"/>
    </source>
</evidence>
<sequence>MHLFLTALLLQFWPADAAYLLRLFLVFEQRLTSGLYDELVQNLQAMGKLALGNVDCPDDFARHQPQYSNNIEFRASSGFEFRTMIVGEVAGSTQGTVLRATGNYFTGDPVIFFSFQPIDDSKKSVKDILALVTPTSASNRLANFFQNQTVPLRDAIDQEIELESRAVPFQEYVLRPWMRSLQENSDQDDIIMVHMAPKYGVPASVGSAVSTPRRGKRKLDEVVSRPALTQPSAVTSVASDSEVPKPDASQIRVGAFYDPRLLCDYGGEYFRQVKARLIQLDVRDATSRREGDREDPLVPPWEFYERLRPGTLVLVDASLHVFVMNDTDSKGAIRPKKRKIYQINAHSIKILANSDFPVEERKILIPRGFEGNSAAVASPPPQEFSSFSLRTTSTFRPAPPTSSPAAPYSAIEVDEVPESDQSKKKVRSGGKRTASAGSALSG</sequence>
<dbReference type="Proteomes" id="UP001362999">
    <property type="component" value="Unassembled WGS sequence"/>
</dbReference>
<accession>A0AAV9ZVQ9</accession>
<gene>
    <name evidence="3" type="ORF">R3P38DRAFT_2801692</name>
</gene>
<dbReference type="AlphaFoldDB" id="A0AAV9ZVQ9"/>
<feature type="region of interest" description="Disordered" evidence="1">
    <location>
        <begin position="374"/>
        <end position="442"/>
    </location>
</feature>
<protein>
    <submittedName>
        <fullName evidence="3">Uncharacterized protein</fullName>
    </submittedName>
</protein>
<evidence type="ECO:0000256" key="2">
    <source>
        <dbReference type="SAM" id="SignalP"/>
    </source>
</evidence>
<organism evidence="3 4">
    <name type="scientific">Favolaschia claudopus</name>
    <dbReference type="NCBI Taxonomy" id="2862362"/>
    <lineage>
        <taxon>Eukaryota</taxon>
        <taxon>Fungi</taxon>
        <taxon>Dikarya</taxon>
        <taxon>Basidiomycota</taxon>
        <taxon>Agaricomycotina</taxon>
        <taxon>Agaricomycetes</taxon>
        <taxon>Agaricomycetidae</taxon>
        <taxon>Agaricales</taxon>
        <taxon>Marasmiineae</taxon>
        <taxon>Mycenaceae</taxon>
        <taxon>Favolaschia</taxon>
    </lineage>
</organism>
<feature type="signal peptide" evidence="2">
    <location>
        <begin position="1"/>
        <end position="17"/>
    </location>
</feature>
<evidence type="ECO:0000313" key="4">
    <source>
        <dbReference type="Proteomes" id="UP001362999"/>
    </source>
</evidence>
<keyword evidence="2" id="KW-0732">Signal</keyword>
<comment type="caution">
    <text evidence="3">The sequence shown here is derived from an EMBL/GenBank/DDBJ whole genome shotgun (WGS) entry which is preliminary data.</text>
</comment>
<proteinExistence type="predicted"/>
<evidence type="ECO:0000313" key="3">
    <source>
        <dbReference type="EMBL" id="KAK6992877.1"/>
    </source>
</evidence>
<name>A0AAV9ZVQ9_9AGAR</name>
<reference evidence="3 4" key="1">
    <citation type="journal article" date="2024" name="J Genomics">
        <title>Draft genome sequencing and assembly of Favolaschia claudopus CIRM-BRFM 2984 isolated from oak limbs.</title>
        <authorList>
            <person name="Navarro D."/>
            <person name="Drula E."/>
            <person name="Chaduli D."/>
            <person name="Cazenave R."/>
            <person name="Ahrendt S."/>
            <person name="Wang J."/>
            <person name="Lipzen A."/>
            <person name="Daum C."/>
            <person name="Barry K."/>
            <person name="Grigoriev I.V."/>
            <person name="Favel A."/>
            <person name="Rosso M.N."/>
            <person name="Martin F."/>
        </authorList>
    </citation>
    <scope>NUCLEOTIDE SEQUENCE [LARGE SCALE GENOMIC DNA]</scope>
    <source>
        <strain evidence="3 4">CIRM-BRFM 2984</strain>
    </source>
</reference>